<feature type="transmembrane region" description="Helical" evidence="7">
    <location>
        <begin position="160"/>
        <end position="177"/>
    </location>
</feature>
<name>A0A2A9HES0_TEPT2</name>
<feature type="transmembrane region" description="Helical" evidence="7">
    <location>
        <begin position="212"/>
        <end position="243"/>
    </location>
</feature>
<evidence type="ECO:0000256" key="1">
    <source>
        <dbReference type="ARBA" id="ARBA00004651"/>
    </source>
</evidence>
<evidence type="ECO:0000256" key="6">
    <source>
        <dbReference type="ARBA" id="ARBA00023136"/>
    </source>
</evidence>
<reference evidence="9 10" key="1">
    <citation type="submission" date="2017-09" db="EMBL/GenBank/DDBJ databases">
        <title>Sequencing the genomes of two abundant thermophiles in Great Basin hot springs: Thermocrinis jamiesonii and novel Chloroflexi Thermoflexus hugenholtzii.</title>
        <authorList>
            <person name="Hedlund B."/>
        </authorList>
    </citation>
    <scope>NUCLEOTIDE SEQUENCE [LARGE SCALE GENOMIC DNA]</scope>
    <source>
        <strain evidence="9 10">G233</strain>
    </source>
</reference>
<evidence type="ECO:0000313" key="9">
    <source>
        <dbReference type="EMBL" id="PFG73600.1"/>
    </source>
</evidence>
<evidence type="ECO:0000256" key="7">
    <source>
        <dbReference type="RuleBase" id="RU363032"/>
    </source>
</evidence>
<protein>
    <submittedName>
        <fullName evidence="9">Peptide/nickel transport system permease protein/glutathione transport system permease protein</fullName>
    </submittedName>
</protein>
<sequence>MATEAQAGVLAIPGRRIDFGLGRLRRFARRQPLGTASALVIAGLVLMAVFADAPFMRTTDPKEFGSDILVGPSADHWFGTNRNGQDLYSRVVYGARPSLMVGIATVLISVVGGTVLGLLAGYLGGFVDTLISRLAEVLLSFPAILFGLVVATWLGPGLRSVIIAISIIFTPVIMRIIRGGVLVERQRMYVEAARVIGCSEARLMFRHILPNIGPLVIVVASTTLPAAILAESALTFLGVGLPLGEPSWGNDLGPQARAYFNTAWWLAVFPGLALSLTVLAFNLLGDALRDELDPRLRGSGLGER</sequence>
<dbReference type="RefSeq" id="WP_098503049.1">
    <property type="nucleotide sequence ID" value="NZ_PDJQ01000001.1"/>
</dbReference>
<proteinExistence type="inferred from homology"/>
<dbReference type="PANTHER" id="PTHR43386">
    <property type="entry name" value="OLIGOPEPTIDE TRANSPORT SYSTEM PERMEASE PROTEIN APPC"/>
    <property type="match status" value="1"/>
</dbReference>
<dbReference type="PROSITE" id="PS50928">
    <property type="entry name" value="ABC_TM1"/>
    <property type="match status" value="1"/>
</dbReference>
<comment type="similarity">
    <text evidence="7">Belongs to the binding-protein-dependent transport system permease family.</text>
</comment>
<dbReference type="CDD" id="cd06261">
    <property type="entry name" value="TM_PBP2"/>
    <property type="match status" value="1"/>
</dbReference>
<evidence type="ECO:0000313" key="10">
    <source>
        <dbReference type="Proteomes" id="UP000223071"/>
    </source>
</evidence>
<feature type="transmembrane region" description="Helical" evidence="7">
    <location>
        <begin position="99"/>
        <end position="122"/>
    </location>
</feature>
<dbReference type="GO" id="GO:0005886">
    <property type="term" value="C:plasma membrane"/>
    <property type="evidence" value="ECO:0007669"/>
    <property type="project" value="UniProtKB-SubCell"/>
</dbReference>
<accession>A0A2A9HES0</accession>
<gene>
    <name evidence="9" type="ORF">A9A59_0801</name>
</gene>
<keyword evidence="2 7" id="KW-0813">Transport</keyword>
<dbReference type="GO" id="GO:0055085">
    <property type="term" value="P:transmembrane transport"/>
    <property type="evidence" value="ECO:0007669"/>
    <property type="project" value="InterPro"/>
</dbReference>
<keyword evidence="4 7" id="KW-0812">Transmembrane</keyword>
<evidence type="ECO:0000259" key="8">
    <source>
        <dbReference type="PROSITE" id="PS50928"/>
    </source>
</evidence>
<dbReference type="AlphaFoldDB" id="A0A2A9HES0"/>
<evidence type="ECO:0000256" key="4">
    <source>
        <dbReference type="ARBA" id="ARBA00022692"/>
    </source>
</evidence>
<feature type="transmembrane region" description="Helical" evidence="7">
    <location>
        <begin position="33"/>
        <end position="51"/>
    </location>
</feature>
<dbReference type="InterPro" id="IPR035906">
    <property type="entry name" value="MetI-like_sf"/>
</dbReference>
<evidence type="ECO:0000256" key="2">
    <source>
        <dbReference type="ARBA" id="ARBA00022448"/>
    </source>
</evidence>
<evidence type="ECO:0000256" key="5">
    <source>
        <dbReference type="ARBA" id="ARBA00022989"/>
    </source>
</evidence>
<evidence type="ECO:0000256" key="3">
    <source>
        <dbReference type="ARBA" id="ARBA00022475"/>
    </source>
</evidence>
<dbReference type="Proteomes" id="UP000223071">
    <property type="component" value="Unassembled WGS sequence"/>
</dbReference>
<dbReference type="InterPro" id="IPR050366">
    <property type="entry name" value="BP-dependent_transpt_permease"/>
</dbReference>
<keyword evidence="3" id="KW-1003">Cell membrane</keyword>
<dbReference type="EMBL" id="PDJQ01000001">
    <property type="protein sequence ID" value="PFG73600.1"/>
    <property type="molecule type" value="Genomic_DNA"/>
</dbReference>
<dbReference type="InterPro" id="IPR000515">
    <property type="entry name" value="MetI-like"/>
</dbReference>
<feature type="transmembrane region" description="Helical" evidence="7">
    <location>
        <begin position="263"/>
        <end position="285"/>
    </location>
</feature>
<organism evidence="9 10">
    <name type="scientific">Tepidiforma thermophila (strain KCTC 52669 / CGMCC 1.13589 / G233)</name>
    <dbReference type="NCBI Taxonomy" id="2761530"/>
    <lineage>
        <taxon>Bacteria</taxon>
        <taxon>Bacillati</taxon>
        <taxon>Chloroflexota</taxon>
        <taxon>Tepidiformia</taxon>
        <taxon>Tepidiformales</taxon>
        <taxon>Tepidiformaceae</taxon>
        <taxon>Tepidiforma</taxon>
    </lineage>
</organism>
<dbReference type="Pfam" id="PF00528">
    <property type="entry name" value="BPD_transp_1"/>
    <property type="match status" value="1"/>
</dbReference>
<dbReference type="SUPFAM" id="SSF161098">
    <property type="entry name" value="MetI-like"/>
    <property type="match status" value="1"/>
</dbReference>
<keyword evidence="6 7" id="KW-0472">Membrane</keyword>
<feature type="transmembrane region" description="Helical" evidence="7">
    <location>
        <begin position="134"/>
        <end position="154"/>
    </location>
</feature>
<comment type="caution">
    <text evidence="9">The sequence shown here is derived from an EMBL/GenBank/DDBJ whole genome shotgun (WGS) entry which is preliminary data.</text>
</comment>
<dbReference type="PANTHER" id="PTHR43386:SF1">
    <property type="entry name" value="D,D-DIPEPTIDE TRANSPORT SYSTEM PERMEASE PROTEIN DDPC-RELATED"/>
    <property type="match status" value="1"/>
</dbReference>
<keyword evidence="5 7" id="KW-1133">Transmembrane helix</keyword>
<feature type="domain" description="ABC transmembrane type-1" evidence="8">
    <location>
        <begin position="95"/>
        <end position="285"/>
    </location>
</feature>
<comment type="subcellular location">
    <subcellularLocation>
        <location evidence="1 7">Cell membrane</location>
        <topology evidence="1 7">Multi-pass membrane protein</topology>
    </subcellularLocation>
</comment>
<keyword evidence="10" id="KW-1185">Reference proteome</keyword>
<dbReference type="Gene3D" id="1.10.3720.10">
    <property type="entry name" value="MetI-like"/>
    <property type="match status" value="1"/>
</dbReference>